<name>A0A9D1NEI8_9FIRM</name>
<proteinExistence type="predicted"/>
<reference evidence="2" key="1">
    <citation type="submission" date="2020-10" db="EMBL/GenBank/DDBJ databases">
        <authorList>
            <person name="Gilroy R."/>
        </authorList>
    </citation>
    <scope>NUCLEOTIDE SEQUENCE</scope>
    <source>
        <strain evidence="2">CHK186-9395</strain>
    </source>
</reference>
<protein>
    <recommendedName>
        <fullName evidence="4">DUF3899 domain-containing protein</fullName>
    </recommendedName>
</protein>
<keyword evidence="1" id="KW-0472">Membrane</keyword>
<dbReference type="EMBL" id="DVOJ01000005">
    <property type="protein sequence ID" value="HIV01147.1"/>
    <property type="molecule type" value="Genomic_DNA"/>
</dbReference>
<dbReference type="Proteomes" id="UP000886861">
    <property type="component" value="Unassembled WGS sequence"/>
</dbReference>
<evidence type="ECO:0000313" key="2">
    <source>
        <dbReference type="EMBL" id="HIV01147.1"/>
    </source>
</evidence>
<gene>
    <name evidence="2" type="ORF">IAA62_01145</name>
</gene>
<evidence type="ECO:0000313" key="3">
    <source>
        <dbReference type="Proteomes" id="UP000886861"/>
    </source>
</evidence>
<feature type="transmembrane region" description="Helical" evidence="1">
    <location>
        <begin position="141"/>
        <end position="164"/>
    </location>
</feature>
<dbReference type="AlphaFoldDB" id="A0A9D1NEI8"/>
<evidence type="ECO:0008006" key="4">
    <source>
        <dbReference type="Google" id="ProtNLM"/>
    </source>
</evidence>
<organism evidence="2 3">
    <name type="scientific">Candidatus Caccopulliclostridium gallistercoris</name>
    <dbReference type="NCBI Taxonomy" id="2840719"/>
    <lineage>
        <taxon>Bacteria</taxon>
        <taxon>Bacillati</taxon>
        <taxon>Bacillota</taxon>
        <taxon>Clostridia</taxon>
        <taxon>Candidatus Caccopulliclostridium</taxon>
    </lineage>
</organism>
<comment type="caution">
    <text evidence="2">The sequence shown here is derived from an EMBL/GenBank/DDBJ whole genome shotgun (WGS) entry which is preliminary data.</text>
</comment>
<keyword evidence="1" id="KW-0812">Transmembrane</keyword>
<evidence type="ECO:0000256" key="1">
    <source>
        <dbReference type="SAM" id="Phobius"/>
    </source>
</evidence>
<reference evidence="2" key="2">
    <citation type="journal article" date="2021" name="PeerJ">
        <title>Extensive microbial diversity within the chicken gut microbiome revealed by metagenomics and culture.</title>
        <authorList>
            <person name="Gilroy R."/>
            <person name="Ravi A."/>
            <person name="Getino M."/>
            <person name="Pursley I."/>
            <person name="Horton D.L."/>
            <person name="Alikhan N.F."/>
            <person name="Baker D."/>
            <person name="Gharbi K."/>
            <person name="Hall N."/>
            <person name="Watson M."/>
            <person name="Adriaenssens E.M."/>
            <person name="Foster-Nyarko E."/>
            <person name="Jarju S."/>
            <person name="Secka A."/>
            <person name="Antonio M."/>
            <person name="Oren A."/>
            <person name="Chaudhuri R.R."/>
            <person name="La Ragione R."/>
            <person name="Hildebrand F."/>
            <person name="Pallen M.J."/>
        </authorList>
    </citation>
    <scope>NUCLEOTIDE SEQUENCE</scope>
    <source>
        <strain evidence="2">CHK186-9395</strain>
    </source>
</reference>
<feature type="transmembrane region" description="Helical" evidence="1">
    <location>
        <begin position="26"/>
        <end position="51"/>
    </location>
</feature>
<feature type="transmembrane region" description="Helical" evidence="1">
    <location>
        <begin position="63"/>
        <end position="84"/>
    </location>
</feature>
<accession>A0A9D1NEI8</accession>
<keyword evidence="1" id="KW-1133">Transmembrane helix</keyword>
<sequence>MNFLGWLFSIPSRHYRDMRRYERGGVGARIFAIILSMLFIGAALGLEYWFLSSLMTGGSLGGGIAKVVALIFIGIFFVATFIAALEYCGVYAFTAFAMAIMGVVYKAEKRKALLEKNQKKIENLEAELETTPSLKYKNLDIFVGIFQILLAIGLFAGAIAVAVLTV</sequence>
<feature type="transmembrane region" description="Helical" evidence="1">
    <location>
        <begin position="90"/>
        <end position="107"/>
    </location>
</feature>